<dbReference type="Gene3D" id="3.40.50.2000">
    <property type="entry name" value="Glycogen Phosphorylase B"/>
    <property type="match status" value="2"/>
</dbReference>
<keyword evidence="4" id="KW-1185">Reference proteome</keyword>
<keyword evidence="3" id="KW-0328">Glycosyltransferase</keyword>
<gene>
    <name evidence="3" type="primary">RT</name>
    <name evidence="3" type="ORF">AXF42_Ash006145</name>
</gene>
<accession>A0A2I0B0C8</accession>
<dbReference type="CDD" id="cd03784">
    <property type="entry name" value="GT1_Gtf-like"/>
    <property type="match status" value="1"/>
</dbReference>
<proteinExistence type="inferred from homology"/>
<comment type="similarity">
    <text evidence="1">Belongs to the UDP-glycosyltransferase family.</text>
</comment>
<evidence type="ECO:0000313" key="4">
    <source>
        <dbReference type="Proteomes" id="UP000236161"/>
    </source>
</evidence>
<dbReference type="SUPFAM" id="SSF53756">
    <property type="entry name" value="UDP-Glycosyltransferase/glycogen phosphorylase"/>
    <property type="match status" value="1"/>
</dbReference>
<keyword evidence="2 3" id="KW-0808">Transferase</keyword>
<protein>
    <submittedName>
        <fullName evidence="3">Anthocyanidin 3-O-glucosyltransferase</fullName>
        <ecNumber evidence="3">2.4.1.-</ecNumber>
    </submittedName>
</protein>
<dbReference type="AlphaFoldDB" id="A0A2I0B0C8"/>
<dbReference type="PANTHER" id="PTHR48049:SF84">
    <property type="entry name" value="UDP-GLYCOSYLTRANSFERASE 79A6"/>
    <property type="match status" value="1"/>
</dbReference>
<dbReference type="STRING" id="1088818.A0A2I0B0C8"/>
<dbReference type="FunFam" id="3.40.50.2000:FF:000037">
    <property type="entry name" value="Glycosyltransferase"/>
    <property type="match status" value="1"/>
</dbReference>
<dbReference type="GO" id="GO:0035251">
    <property type="term" value="F:UDP-glucosyltransferase activity"/>
    <property type="evidence" value="ECO:0007669"/>
    <property type="project" value="InterPro"/>
</dbReference>
<name>A0A2I0B0C8_9ASPA</name>
<dbReference type="Proteomes" id="UP000236161">
    <property type="component" value="Unassembled WGS sequence"/>
</dbReference>
<organism evidence="3 4">
    <name type="scientific">Apostasia shenzhenica</name>
    <dbReference type="NCBI Taxonomy" id="1088818"/>
    <lineage>
        <taxon>Eukaryota</taxon>
        <taxon>Viridiplantae</taxon>
        <taxon>Streptophyta</taxon>
        <taxon>Embryophyta</taxon>
        <taxon>Tracheophyta</taxon>
        <taxon>Spermatophyta</taxon>
        <taxon>Magnoliopsida</taxon>
        <taxon>Liliopsida</taxon>
        <taxon>Asparagales</taxon>
        <taxon>Orchidaceae</taxon>
        <taxon>Apostasioideae</taxon>
        <taxon>Apostasia</taxon>
    </lineage>
</organism>
<dbReference type="EMBL" id="KZ451932">
    <property type="protein sequence ID" value="PKA61248.1"/>
    <property type="molecule type" value="Genomic_DNA"/>
</dbReference>
<sequence>MASHESAVAAGNLHVVFVPFVAFGHISPFLHLSGKISAVAGVRVTFLTTPANVPRITSLLPSSHSIFILTVPLPSVPGLDCGAESTADTHPDTAELLKLAVDHMKPQIAAILSDLRPDFVIFDFAQPWIPSIAHPLGIKTLFFSVFSAASTAYLTVPSRRTSAAGNLKRPPTGFPTSTALSAGVPSYQAADFAYLFKNLAVGEHTVYDRVLAGLTGCSAVVAKTCLEMEEPYIRYVEAQLGKPILLAGPVVPELPSGELDHQWAEFLSRFSESSVIFCSFGSETFLSDEAVTELLLGLEMTGMPFLAVLNRLADGDKLPEGFELRVSGRGVVREGWAPQQLILRHRSVGCFVNHGGLSSLTEGVVAGRRLVMIPQKGDQFLNAKLFAGDLGIGVEVEREEEGGGFGRAAVRDAVVKAMEEDDEARGRFEKLRRFLMDAAVQKGFIAEFVEKLRELANGD</sequence>
<evidence type="ECO:0000256" key="1">
    <source>
        <dbReference type="ARBA" id="ARBA00009995"/>
    </source>
</evidence>
<evidence type="ECO:0000313" key="3">
    <source>
        <dbReference type="EMBL" id="PKA61248.1"/>
    </source>
</evidence>
<dbReference type="Pfam" id="PF00201">
    <property type="entry name" value="UDPGT"/>
    <property type="match status" value="1"/>
</dbReference>
<dbReference type="PANTHER" id="PTHR48049">
    <property type="entry name" value="GLYCOSYLTRANSFERASE"/>
    <property type="match status" value="1"/>
</dbReference>
<evidence type="ECO:0000256" key="2">
    <source>
        <dbReference type="ARBA" id="ARBA00022679"/>
    </source>
</evidence>
<dbReference type="OrthoDB" id="5835829at2759"/>
<dbReference type="InterPro" id="IPR050481">
    <property type="entry name" value="UDP-glycosyltransf_plant"/>
</dbReference>
<dbReference type="EC" id="2.4.1.-" evidence="3"/>
<reference evidence="3 4" key="1">
    <citation type="journal article" date="2017" name="Nature">
        <title>The Apostasia genome and the evolution of orchids.</title>
        <authorList>
            <person name="Zhang G.Q."/>
            <person name="Liu K.W."/>
            <person name="Li Z."/>
            <person name="Lohaus R."/>
            <person name="Hsiao Y.Y."/>
            <person name="Niu S.C."/>
            <person name="Wang J.Y."/>
            <person name="Lin Y.C."/>
            <person name="Xu Q."/>
            <person name="Chen L.J."/>
            <person name="Yoshida K."/>
            <person name="Fujiwara S."/>
            <person name="Wang Z.W."/>
            <person name="Zhang Y.Q."/>
            <person name="Mitsuda N."/>
            <person name="Wang M."/>
            <person name="Liu G.H."/>
            <person name="Pecoraro L."/>
            <person name="Huang H.X."/>
            <person name="Xiao X.J."/>
            <person name="Lin M."/>
            <person name="Wu X.Y."/>
            <person name="Wu W.L."/>
            <person name="Chen Y.Y."/>
            <person name="Chang S.B."/>
            <person name="Sakamoto S."/>
            <person name="Ohme-Takagi M."/>
            <person name="Yagi M."/>
            <person name="Zeng S.J."/>
            <person name="Shen C.Y."/>
            <person name="Yeh C.M."/>
            <person name="Luo Y.B."/>
            <person name="Tsai W.C."/>
            <person name="Van de Peer Y."/>
            <person name="Liu Z.J."/>
        </authorList>
    </citation>
    <scope>NUCLEOTIDE SEQUENCE [LARGE SCALE GENOMIC DNA]</scope>
    <source>
        <strain evidence="4">cv. Shenzhen</strain>
        <tissue evidence="3">Stem</tissue>
    </source>
</reference>
<dbReference type="InterPro" id="IPR002213">
    <property type="entry name" value="UDP_glucos_trans"/>
</dbReference>